<sequence>MEDLVNEDPVTKEKKRREKRVYRLKKHLQDIERYEKRLTTGERLHKNQIEKITRKDKYREELENLRNAPPPTLQDLAREREYEDEAPGRVGSDDEAHLSEPQNKGSEANSDEENDNDKSLEPETDEKARRASVVENMVEVAVGDRVRVMGNKTGIVRYLGNVEFSTEKLIGIELDHWHPNATDGTVRGKTYFKVELALFFRLSTFSLSLARERSMKIWDQQYAYIYAFLFTFGNTDKKEENEDESTPPPQAPLPKIQFKIGDYVKLARGKTGVVKYIGETAFMKGEIIGLELDTWTPYGHNGTIHNKKYFEANNGRGYFTRRNSISQVVIPLVKQLDPKAANASYQLRPFKAGDRVILKESGETGVVRYVGFPSFAEGEVFGIELDEWSINAHDGTANGEIIFDTAPGHGIFARRDEIDKYDPEKKKLEEARIQLKIGDRVTLTRNRTGVIKYVGTDYVSEEEIVGVELDVWTPGAHDGTHRGYRYFNCAKGRGLFVPRKFIIQVNPIADTDNKTAEDSDNEKEESGYGIGTRVQIDTGMKGTIRYVGRDTQGEEVYGIEMDEKVPKGTDGRHNQMRYFDCRPERGIFVRKHVIVGVVEEDYMTKYTVGDRVKLNRGRYGLIKYIEETEEGEVFGIEIDSWSGEVANAEAGRTRRFSVKYGHSITRSKFSVSGNPMPTESETDNNGRTSIKNEKIEEDDNQDFRLGETVELNNGLIGTIRFIGPVHFDKDDWIGVELHDGRGQHDGAYRGQRYFTCPPKRGVFVKTVKGRRKDDPSRQYLKTSMP</sequence>
<dbReference type="OrthoDB" id="2130750at2759"/>
<dbReference type="Proteomes" id="UP000023152">
    <property type="component" value="Unassembled WGS sequence"/>
</dbReference>
<protein>
    <recommendedName>
        <fullName evidence="2">CAP-Gly domain-containing protein</fullName>
    </recommendedName>
</protein>
<keyword evidence="4" id="KW-1185">Reference proteome</keyword>
<feature type="region of interest" description="Disordered" evidence="1">
    <location>
        <begin position="669"/>
        <end position="699"/>
    </location>
</feature>
<dbReference type="AlphaFoldDB" id="X6NPJ0"/>
<feature type="domain" description="CAP-Gly" evidence="2">
    <location>
        <begin position="278"/>
        <end position="321"/>
    </location>
</feature>
<feature type="domain" description="CAP-Gly" evidence="2">
    <location>
        <begin position="455"/>
        <end position="498"/>
    </location>
</feature>
<evidence type="ECO:0000313" key="3">
    <source>
        <dbReference type="EMBL" id="ETO27614.1"/>
    </source>
</evidence>
<organism evidence="3 4">
    <name type="scientific">Reticulomyxa filosa</name>
    <dbReference type="NCBI Taxonomy" id="46433"/>
    <lineage>
        <taxon>Eukaryota</taxon>
        <taxon>Sar</taxon>
        <taxon>Rhizaria</taxon>
        <taxon>Retaria</taxon>
        <taxon>Foraminifera</taxon>
        <taxon>Monothalamids</taxon>
        <taxon>Reticulomyxidae</taxon>
        <taxon>Reticulomyxa</taxon>
    </lineage>
</organism>
<dbReference type="PROSITE" id="PS50245">
    <property type="entry name" value="CAP_GLY_2"/>
    <property type="match status" value="5"/>
</dbReference>
<feature type="domain" description="CAP-Gly" evidence="2">
    <location>
        <begin position="371"/>
        <end position="414"/>
    </location>
</feature>
<feature type="region of interest" description="Disordered" evidence="1">
    <location>
        <begin position="28"/>
        <end position="132"/>
    </location>
</feature>
<feature type="compositionally biased region" description="Polar residues" evidence="1">
    <location>
        <begin position="669"/>
        <end position="689"/>
    </location>
</feature>
<dbReference type="PANTHER" id="PTHR18916">
    <property type="entry name" value="DYNACTIN 1-RELATED MICROTUBULE-BINDING"/>
    <property type="match status" value="1"/>
</dbReference>
<gene>
    <name evidence="3" type="ORF">RFI_09516</name>
</gene>
<dbReference type="EMBL" id="ASPP01007144">
    <property type="protein sequence ID" value="ETO27614.1"/>
    <property type="molecule type" value="Genomic_DNA"/>
</dbReference>
<feature type="compositionally biased region" description="Basic and acidic residues" evidence="1">
    <location>
        <begin position="116"/>
        <end position="129"/>
    </location>
</feature>
<dbReference type="SUPFAM" id="SSF74924">
    <property type="entry name" value="Cap-Gly domain"/>
    <property type="match status" value="6"/>
</dbReference>
<reference evidence="3 4" key="1">
    <citation type="journal article" date="2013" name="Curr. Biol.">
        <title>The Genome of the Foraminiferan Reticulomyxa filosa.</title>
        <authorList>
            <person name="Glockner G."/>
            <person name="Hulsmann N."/>
            <person name="Schleicher M."/>
            <person name="Noegel A.A."/>
            <person name="Eichinger L."/>
            <person name="Gallinger C."/>
            <person name="Pawlowski J."/>
            <person name="Sierra R."/>
            <person name="Euteneuer U."/>
            <person name="Pillet L."/>
            <person name="Moustafa A."/>
            <person name="Platzer M."/>
            <person name="Groth M."/>
            <person name="Szafranski K."/>
            <person name="Schliwa M."/>
        </authorList>
    </citation>
    <scope>NUCLEOTIDE SEQUENCE [LARGE SCALE GENOMIC DNA]</scope>
</reference>
<dbReference type="InterPro" id="IPR036859">
    <property type="entry name" value="CAP-Gly_dom_sf"/>
</dbReference>
<feature type="domain" description="CAP-Gly" evidence="2">
    <location>
        <begin position="558"/>
        <end position="590"/>
    </location>
</feature>
<accession>X6NPJ0</accession>
<dbReference type="SMART" id="SM01052">
    <property type="entry name" value="CAP_GLY"/>
    <property type="match status" value="6"/>
</dbReference>
<dbReference type="Gene3D" id="2.30.30.190">
    <property type="entry name" value="CAP Gly-rich-like domain"/>
    <property type="match status" value="7"/>
</dbReference>
<evidence type="ECO:0000259" key="2">
    <source>
        <dbReference type="PROSITE" id="PS50245"/>
    </source>
</evidence>
<comment type="caution">
    <text evidence="3">The sequence shown here is derived from an EMBL/GenBank/DDBJ whole genome shotgun (WGS) entry which is preliminary data.</text>
</comment>
<evidence type="ECO:0000256" key="1">
    <source>
        <dbReference type="SAM" id="MobiDB-lite"/>
    </source>
</evidence>
<proteinExistence type="predicted"/>
<feature type="compositionally biased region" description="Basic and acidic residues" evidence="1">
    <location>
        <begin position="28"/>
        <end position="64"/>
    </location>
</feature>
<dbReference type="Pfam" id="PF01302">
    <property type="entry name" value="CAP_GLY"/>
    <property type="match status" value="6"/>
</dbReference>
<feature type="domain" description="CAP-Gly" evidence="2">
    <location>
        <begin position="723"/>
        <end position="765"/>
    </location>
</feature>
<name>X6NPJ0_RETFI</name>
<evidence type="ECO:0000313" key="4">
    <source>
        <dbReference type="Proteomes" id="UP000023152"/>
    </source>
</evidence>
<dbReference type="InterPro" id="IPR000938">
    <property type="entry name" value="CAP-Gly_domain"/>
</dbReference>